<reference evidence="2" key="1">
    <citation type="submission" date="2021-04" db="EMBL/GenBank/DDBJ databases">
        <title>A novel Synergistetes isolate from a pyrite-forming mixed culture.</title>
        <authorList>
            <person name="Bunk B."/>
            <person name="Sproer C."/>
            <person name="Spring S."/>
            <person name="Pester M."/>
        </authorList>
    </citation>
    <scope>NUCLEOTIDE SEQUENCE [LARGE SCALE GENOMIC DNA]</scope>
    <source>
        <strain evidence="2">J.5.4.2-T.3.5.2</strain>
    </source>
</reference>
<sequence>MSLLDALDEGWNLFCRRAADFWECGDHLTPNLSLMGLLQWRGDDEESPEETLERLCVAWERGDLVVRALDFPPLPVWVGATLHLMRAFDLPMALLRREEGDTLLLLRTAEGDRRLADPGPGVSHPWTRRCAFCPYGDICSVVYPPFID</sequence>
<organism evidence="1 2">
    <name type="scientific">Aminithiophilus ramosus</name>
    <dbReference type="NCBI Taxonomy" id="3029084"/>
    <lineage>
        <taxon>Bacteria</taxon>
        <taxon>Thermotogati</taxon>
        <taxon>Synergistota</taxon>
        <taxon>Synergistia</taxon>
        <taxon>Synergistales</taxon>
        <taxon>Aminithiophilaceae</taxon>
        <taxon>Aminithiophilus</taxon>
    </lineage>
</organism>
<dbReference type="KEGG" id="aram:KAR29_12685"/>
<name>A0A9Q7ANM2_9BACT</name>
<evidence type="ECO:0000313" key="2">
    <source>
        <dbReference type="Proteomes" id="UP000671879"/>
    </source>
</evidence>
<gene>
    <name evidence="1" type="ORF">KAR29_12685</name>
</gene>
<proteinExistence type="predicted"/>
<keyword evidence="2" id="KW-1185">Reference proteome</keyword>
<dbReference type="RefSeq" id="WP_274373361.1">
    <property type="nucleotide sequence ID" value="NZ_CP072943.1"/>
</dbReference>
<evidence type="ECO:0000313" key="1">
    <source>
        <dbReference type="EMBL" id="QTX32147.1"/>
    </source>
</evidence>
<protein>
    <submittedName>
        <fullName evidence="1">Uncharacterized protein</fullName>
    </submittedName>
</protein>
<accession>A0A9Q7ANM2</accession>
<dbReference type="Proteomes" id="UP000671879">
    <property type="component" value="Chromosome"/>
</dbReference>
<dbReference type="AlphaFoldDB" id="A0A9Q7ANM2"/>
<dbReference type="EMBL" id="CP072943">
    <property type="protein sequence ID" value="QTX32147.1"/>
    <property type="molecule type" value="Genomic_DNA"/>
</dbReference>